<feature type="compositionally biased region" description="Gly residues" evidence="1">
    <location>
        <begin position="1"/>
        <end position="20"/>
    </location>
</feature>
<dbReference type="PANTHER" id="PTHR33625">
    <property type="entry name" value="OS08G0179900 PROTEIN"/>
    <property type="match status" value="1"/>
</dbReference>
<reference evidence="3" key="1">
    <citation type="submission" date="2023-03" db="EMBL/GenBank/DDBJ databases">
        <authorList>
            <person name="Julca I."/>
        </authorList>
    </citation>
    <scope>NUCLEOTIDE SEQUENCE</scope>
</reference>
<feature type="compositionally biased region" description="Low complexity" evidence="1">
    <location>
        <begin position="26"/>
        <end position="62"/>
    </location>
</feature>
<keyword evidence="2" id="KW-0472">Membrane</keyword>
<keyword evidence="4" id="KW-1185">Reference proteome</keyword>
<dbReference type="AlphaFoldDB" id="A0AAV1C8U1"/>
<keyword evidence="2" id="KW-1133">Transmembrane helix</keyword>
<gene>
    <name evidence="3" type="ORF">OLC1_LOCUS3796</name>
</gene>
<evidence type="ECO:0000313" key="4">
    <source>
        <dbReference type="Proteomes" id="UP001161247"/>
    </source>
</evidence>
<dbReference type="Proteomes" id="UP001161247">
    <property type="component" value="Chromosome 1"/>
</dbReference>
<protein>
    <submittedName>
        <fullName evidence="3">OLC1v1027159C1</fullName>
    </submittedName>
</protein>
<name>A0AAV1C8U1_OLDCO</name>
<sequence>MRRALGGGSGSSGMGGGSGGSIQMLRSVQRAVRASAAQEPFSHSGAASSTGGRSGRKSSTTAIYAGNKGPNLTISSSSTSSPIHPPISVTSTAWPSSPTFSDDSFDWVSVEDDGAQVVYDDYIFGAVPSKEEVQHAVVALKEVLEPGSPTYFSMDRSVNMLDGEVVDNITSPTGSNEVVSPFGSKLDWVEPPYQLWSSSVLQARGYDRVHDAFSLLRNEPSVQRMVMSLSSDRAVWDAVLNNEVVQELRGSFNPDMSRSEKSDDGDNDTSNVAKSFMEWIVINTKAKVKEFIEKITKIVNELLHTEEDEKTANKTPDPFEDKLRASFFLSVVVMLIVVVARTKA</sequence>
<feature type="region of interest" description="Disordered" evidence="1">
    <location>
        <begin position="1"/>
        <end position="95"/>
    </location>
</feature>
<dbReference type="EMBL" id="OX459118">
    <property type="protein sequence ID" value="CAI9092024.1"/>
    <property type="molecule type" value="Genomic_DNA"/>
</dbReference>
<accession>A0AAV1C8U1</accession>
<feature type="compositionally biased region" description="Low complexity" evidence="1">
    <location>
        <begin position="73"/>
        <end position="95"/>
    </location>
</feature>
<organism evidence="3 4">
    <name type="scientific">Oldenlandia corymbosa var. corymbosa</name>
    <dbReference type="NCBI Taxonomy" id="529605"/>
    <lineage>
        <taxon>Eukaryota</taxon>
        <taxon>Viridiplantae</taxon>
        <taxon>Streptophyta</taxon>
        <taxon>Embryophyta</taxon>
        <taxon>Tracheophyta</taxon>
        <taxon>Spermatophyta</taxon>
        <taxon>Magnoliopsida</taxon>
        <taxon>eudicotyledons</taxon>
        <taxon>Gunneridae</taxon>
        <taxon>Pentapetalae</taxon>
        <taxon>asterids</taxon>
        <taxon>lamiids</taxon>
        <taxon>Gentianales</taxon>
        <taxon>Rubiaceae</taxon>
        <taxon>Rubioideae</taxon>
        <taxon>Spermacoceae</taxon>
        <taxon>Hedyotis-Oldenlandia complex</taxon>
        <taxon>Oldenlandia</taxon>
    </lineage>
</organism>
<keyword evidence="2" id="KW-0812">Transmembrane</keyword>
<evidence type="ECO:0000256" key="1">
    <source>
        <dbReference type="SAM" id="MobiDB-lite"/>
    </source>
</evidence>
<evidence type="ECO:0000313" key="3">
    <source>
        <dbReference type="EMBL" id="CAI9092024.1"/>
    </source>
</evidence>
<feature type="transmembrane region" description="Helical" evidence="2">
    <location>
        <begin position="323"/>
        <end position="340"/>
    </location>
</feature>
<proteinExistence type="predicted"/>
<dbReference type="PANTHER" id="PTHR33625:SF3">
    <property type="entry name" value="OS04G0550700 PROTEIN"/>
    <property type="match status" value="1"/>
</dbReference>
<evidence type="ECO:0000256" key="2">
    <source>
        <dbReference type="SAM" id="Phobius"/>
    </source>
</evidence>